<accession>A0AAD4MT40</accession>
<dbReference type="Proteomes" id="UP001201812">
    <property type="component" value="Unassembled WGS sequence"/>
</dbReference>
<feature type="region of interest" description="Disordered" evidence="1">
    <location>
        <begin position="26"/>
        <end position="77"/>
    </location>
</feature>
<keyword evidence="4" id="KW-1185">Reference proteome</keyword>
<feature type="compositionally biased region" description="Basic residues" evidence="1">
    <location>
        <begin position="222"/>
        <end position="232"/>
    </location>
</feature>
<evidence type="ECO:0000313" key="4">
    <source>
        <dbReference type="Proteomes" id="UP001201812"/>
    </source>
</evidence>
<sequence length="287" mass="31346">MEIMFAIVSIALLFNANVVLSSESSYSSESPYYASGSSYSSDSASTSSSESDDASDIGESGSQSVSTSAEDDVESDTPMLQPFPIRIQHHLPFSNVFVPYDVGKRHKIDRSDPYMGYAPTSSNGNRHYIRVSDSFDCDNDVAIFDFVMCYMANFGFSHGWGGVGATPKVVAKKFGKRWIVGLEVINKLIVQHTKCDLIEHMSNPGNATNNRLCSAKEPASGKTRHRNKKKHGSGLMDHDGDDESSEDNSESDELSNSDELGIEGDSYQMPICPDAQKSISAIFCEKL</sequence>
<organism evidence="3 4">
    <name type="scientific">Ditylenchus destructor</name>
    <dbReference type="NCBI Taxonomy" id="166010"/>
    <lineage>
        <taxon>Eukaryota</taxon>
        <taxon>Metazoa</taxon>
        <taxon>Ecdysozoa</taxon>
        <taxon>Nematoda</taxon>
        <taxon>Chromadorea</taxon>
        <taxon>Rhabditida</taxon>
        <taxon>Tylenchina</taxon>
        <taxon>Tylenchomorpha</taxon>
        <taxon>Sphaerularioidea</taxon>
        <taxon>Anguinidae</taxon>
        <taxon>Anguininae</taxon>
        <taxon>Ditylenchus</taxon>
    </lineage>
</organism>
<protein>
    <submittedName>
        <fullName evidence="3">Uncharacterized protein</fullName>
    </submittedName>
</protein>
<evidence type="ECO:0000313" key="3">
    <source>
        <dbReference type="EMBL" id="KAI1700429.1"/>
    </source>
</evidence>
<dbReference type="EMBL" id="JAKKPZ010000145">
    <property type="protein sequence ID" value="KAI1700429.1"/>
    <property type="molecule type" value="Genomic_DNA"/>
</dbReference>
<reference evidence="3" key="1">
    <citation type="submission" date="2022-01" db="EMBL/GenBank/DDBJ databases">
        <title>Genome Sequence Resource for Two Populations of Ditylenchus destructor, the Migratory Endoparasitic Phytonematode.</title>
        <authorList>
            <person name="Zhang H."/>
            <person name="Lin R."/>
            <person name="Xie B."/>
        </authorList>
    </citation>
    <scope>NUCLEOTIDE SEQUENCE</scope>
    <source>
        <strain evidence="3">BazhouSP</strain>
    </source>
</reference>
<name>A0AAD4MT40_9BILA</name>
<evidence type="ECO:0000256" key="1">
    <source>
        <dbReference type="SAM" id="MobiDB-lite"/>
    </source>
</evidence>
<keyword evidence="2" id="KW-0732">Signal</keyword>
<comment type="caution">
    <text evidence="3">The sequence shown here is derived from an EMBL/GenBank/DDBJ whole genome shotgun (WGS) entry which is preliminary data.</text>
</comment>
<evidence type="ECO:0000256" key="2">
    <source>
        <dbReference type="SAM" id="SignalP"/>
    </source>
</evidence>
<proteinExistence type="predicted"/>
<feature type="signal peptide" evidence="2">
    <location>
        <begin position="1"/>
        <end position="21"/>
    </location>
</feature>
<dbReference type="AlphaFoldDB" id="A0AAD4MT40"/>
<gene>
    <name evidence="3" type="ORF">DdX_16712</name>
</gene>
<feature type="chain" id="PRO_5041926348" evidence="2">
    <location>
        <begin position="22"/>
        <end position="287"/>
    </location>
</feature>
<feature type="compositionally biased region" description="Low complexity" evidence="1">
    <location>
        <begin position="26"/>
        <end position="49"/>
    </location>
</feature>
<feature type="compositionally biased region" description="Acidic residues" evidence="1">
    <location>
        <begin position="239"/>
        <end position="262"/>
    </location>
</feature>
<feature type="region of interest" description="Disordered" evidence="1">
    <location>
        <begin position="207"/>
        <end position="271"/>
    </location>
</feature>